<dbReference type="OrthoDB" id="5363392at2"/>
<comment type="caution">
    <text evidence="2">The sequence shown here is derived from an EMBL/GenBank/DDBJ whole genome shotgun (WGS) entry which is preliminary data.</text>
</comment>
<dbReference type="PROSITE" id="PS50943">
    <property type="entry name" value="HTH_CROC1"/>
    <property type="match status" value="1"/>
</dbReference>
<dbReference type="GO" id="GO:0003677">
    <property type="term" value="F:DNA binding"/>
    <property type="evidence" value="ECO:0007669"/>
    <property type="project" value="InterPro"/>
</dbReference>
<sequence>MSNEKSRRDIGLRLKEARNTLAMTQTAFSEPLGVRQSHISGIEKGEREPSDTLILLMEYHYGISRTWIKHGEGSMLLDKKHDDINLPQEQQRLLNAYSVAEDSIKYAALTMLENSAEKSQSAKKHK</sequence>
<dbReference type="EMBL" id="AAEW02000011">
    <property type="protein sequence ID" value="EAT15329.1"/>
    <property type="molecule type" value="Genomic_DNA"/>
</dbReference>
<dbReference type="Gene3D" id="1.10.260.40">
    <property type="entry name" value="lambda repressor-like DNA-binding domains"/>
    <property type="match status" value="1"/>
</dbReference>
<evidence type="ECO:0000313" key="2">
    <source>
        <dbReference type="EMBL" id="EAT15329.1"/>
    </source>
</evidence>
<reference evidence="2" key="1">
    <citation type="submission" date="2006-05" db="EMBL/GenBank/DDBJ databases">
        <title>Annotation of the draft genome assembly of Desulfuromonas acetoxidans DSM 684.</title>
        <authorList>
            <consortium name="US DOE Joint Genome Institute (JGI-ORNL)"/>
            <person name="Larimer F."/>
            <person name="Land M."/>
            <person name="Hauser L."/>
        </authorList>
    </citation>
    <scope>NUCLEOTIDE SEQUENCE [LARGE SCALE GENOMIC DNA]</scope>
    <source>
        <strain evidence="2">DSM 684</strain>
    </source>
</reference>
<accession>Q1JYT6</accession>
<evidence type="ECO:0000259" key="1">
    <source>
        <dbReference type="PROSITE" id="PS50943"/>
    </source>
</evidence>
<gene>
    <name evidence="2" type="ORF">Dace_0993</name>
</gene>
<feature type="domain" description="HTH cro/C1-type" evidence="1">
    <location>
        <begin position="14"/>
        <end position="68"/>
    </location>
</feature>
<dbReference type="RefSeq" id="WP_006000990.1">
    <property type="nucleotide sequence ID" value="NZ_AAEW02000011.1"/>
</dbReference>
<dbReference type="InterPro" id="IPR001387">
    <property type="entry name" value="Cro/C1-type_HTH"/>
</dbReference>
<dbReference type="AlphaFoldDB" id="Q1JYT6"/>
<dbReference type="InterPro" id="IPR010982">
    <property type="entry name" value="Lambda_DNA-bd_dom_sf"/>
</dbReference>
<dbReference type="SUPFAM" id="SSF47413">
    <property type="entry name" value="lambda repressor-like DNA-binding domains"/>
    <property type="match status" value="1"/>
</dbReference>
<dbReference type="Proteomes" id="UP000005695">
    <property type="component" value="Unassembled WGS sequence"/>
</dbReference>
<dbReference type="CDD" id="cd00093">
    <property type="entry name" value="HTH_XRE"/>
    <property type="match status" value="1"/>
</dbReference>
<dbReference type="SMART" id="SM00530">
    <property type="entry name" value="HTH_XRE"/>
    <property type="match status" value="1"/>
</dbReference>
<keyword evidence="3" id="KW-1185">Reference proteome</keyword>
<name>Q1JYT6_DESA6</name>
<protein>
    <submittedName>
        <fullName evidence="2">Transcriptional regulator, XRE family</fullName>
    </submittedName>
</protein>
<reference evidence="2" key="2">
    <citation type="submission" date="2006-05" db="EMBL/GenBank/DDBJ databases">
        <title>Sequencing of the draft genome and assembly of Desulfuromonas acetoxidans DSM 684.</title>
        <authorList>
            <consortium name="US DOE Joint Genome Institute (JGI-PGF)"/>
            <person name="Copeland A."/>
            <person name="Lucas S."/>
            <person name="Lapidus A."/>
            <person name="Barry K."/>
            <person name="Detter J.C."/>
            <person name="Glavina del Rio T."/>
            <person name="Hammon N."/>
            <person name="Israni S."/>
            <person name="Dalin E."/>
            <person name="Tice H."/>
            <person name="Bruce D."/>
            <person name="Pitluck S."/>
            <person name="Richardson P."/>
        </authorList>
    </citation>
    <scope>NUCLEOTIDE SEQUENCE [LARGE SCALE GENOMIC DNA]</scope>
    <source>
        <strain evidence="2">DSM 684</strain>
    </source>
</reference>
<proteinExistence type="predicted"/>
<evidence type="ECO:0000313" key="3">
    <source>
        <dbReference type="Proteomes" id="UP000005695"/>
    </source>
</evidence>
<organism evidence="2 3">
    <name type="scientific">Desulfuromonas acetoxidans (strain DSM 684 / 11070)</name>
    <dbReference type="NCBI Taxonomy" id="281689"/>
    <lineage>
        <taxon>Bacteria</taxon>
        <taxon>Pseudomonadati</taxon>
        <taxon>Thermodesulfobacteriota</taxon>
        <taxon>Desulfuromonadia</taxon>
        <taxon>Desulfuromonadales</taxon>
        <taxon>Desulfuromonadaceae</taxon>
        <taxon>Desulfuromonas</taxon>
    </lineage>
</organism>
<dbReference type="Pfam" id="PF01381">
    <property type="entry name" value="HTH_3"/>
    <property type="match status" value="1"/>
</dbReference>